<proteinExistence type="predicted"/>
<comment type="cofactor">
    <cofactor evidence="2">
        <name>Mg(2+)</name>
        <dbReference type="ChEBI" id="CHEBI:18420"/>
    </cofactor>
</comment>
<evidence type="ECO:0000256" key="4">
    <source>
        <dbReference type="ARBA" id="ARBA00022801"/>
    </source>
</evidence>
<dbReference type="RefSeq" id="WP_114581321.1">
    <property type="nucleotide sequence ID" value="NZ_QPMH01000004.1"/>
</dbReference>
<dbReference type="Gene3D" id="3.90.79.10">
    <property type="entry name" value="Nucleoside Triphosphate Pyrophosphohydrolase"/>
    <property type="match status" value="1"/>
</dbReference>
<dbReference type="InterPro" id="IPR039121">
    <property type="entry name" value="NUDT19"/>
</dbReference>
<keyword evidence="5" id="KW-0460">Magnesium</keyword>
<sequence length="195" mass="21763">MPGVFVPPGGRLDHADLRPSGYTETMPAQPPGIDRATSLKLKAFARCALRETFEETGLLIGEGMTEDVRFRMPRSATTTPWRSYLRAGRHPAFDRMYLLARAITPTASPIRFHTRFFLCNGDAATQVGTGDGEIEAVDWIAWREWEALPMAEVTQLVLTLARDLRIALAQGGTRPVERLLWRGDRRVSCKPLGRA</sequence>
<dbReference type="EMBL" id="QPMH01000004">
    <property type="protein sequence ID" value="RDD62746.1"/>
    <property type="molecule type" value="Genomic_DNA"/>
</dbReference>
<dbReference type="SUPFAM" id="SSF55811">
    <property type="entry name" value="Nudix"/>
    <property type="match status" value="1"/>
</dbReference>
<evidence type="ECO:0000313" key="9">
    <source>
        <dbReference type="Proteomes" id="UP000253941"/>
    </source>
</evidence>
<dbReference type="GO" id="GO:0016818">
    <property type="term" value="F:hydrolase activity, acting on acid anhydrides, in phosphorus-containing anhydrides"/>
    <property type="evidence" value="ECO:0007669"/>
    <property type="project" value="InterPro"/>
</dbReference>
<comment type="cofactor">
    <cofactor evidence="1">
        <name>Mn(2+)</name>
        <dbReference type="ChEBI" id="CHEBI:29035"/>
    </cofactor>
</comment>
<dbReference type="Proteomes" id="UP000253941">
    <property type="component" value="Unassembled WGS sequence"/>
</dbReference>
<name>A0A369TIP0_9PROT</name>
<organism evidence="8 9">
    <name type="scientific">Ferruginivarius sediminum</name>
    <dbReference type="NCBI Taxonomy" id="2661937"/>
    <lineage>
        <taxon>Bacteria</taxon>
        <taxon>Pseudomonadati</taxon>
        <taxon>Pseudomonadota</taxon>
        <taxon>Alphaproteobacteria</taxon>
        <taxon>Rhodospirillales</taxon>
        <taxon>Rhodospirillaceae</taxon>
        <taxon>Ferruginivarius</taxon>
    </lineage>
</organism>
<dbReference type="PANTHER" id="PTHR12318:SF0">
    <property type="entry name" value="ACYL-COENZYME A DIPHOSPHATASE NUDT19"/>
    <property type="match status" value="1"/>
</dbReference>
<evidence type="ECO:0000256" key="2">
    <source>
        <dbReference type="ARBA" id="ARBA00001946"/>
    </source>
</evidence>
<dbReference type="AlphaFoldDB" id="A0A369TIP0"/>
<dbReference type="PANTHER" id="PTHR12318">
    <property type="entry name" value="TESTOSTERONE-REGULATED PROTEIN RP2"/>
    <property type="match status" value="1"/>
</dbReference>
<evidence type="ECO:0000313" key="8">
    <source>
        <dbReference type="EMBL" id="RDD62746.1"/>
    </source>
</evidence>
<feature type="region of interest" description="Disordered" evidence="7">
    <location>
        <begin position="1"/>
        <end position="31"/>
    </location>
</feature>
<reference evidence="8 9" key="1">
    <citation type="submission" date="2018-07" db="EMBL/GenBank/DDBJ databases">
        <title>Venubactetium sediminum gen. nov., sp. nov., isolated from a marine solar saltern.</title>
        <authorList>
            <person name="Wang S."/>
        </authorList>
    </citation>
    <scope>NUCLEOTIDE SEQUENCE [LARGE SCALE GENOMIC DNA]</scope>
    <source>
        <strain evidence="8 9">WD2A32</strain>
    </source>
</reference>
<evidence type="ECO:0000256" key="7">
    <source>
        <dbReference type="SAM" id="MobiDB-lite"/>
    </source>
</evidence>
<evidence type="ECO:0000256" key="5">
    <source>
        <dbReference type="ARBA" id="ARBA00022842"/>
    </source>
</evidence>
<evidence type="ECO:0000256" key="3">
    <source>
        <dbReference type="ARBA" id="ARBA00022723"/>
    </source>
</evidence>
<gene>
    <name evidence="8" type="ORF">DRB17_06195</name>
</gene>
<keyword evidence="4" id="KW-0378">Hydrolase</keyword>
<dbReference type="InterPro" id="IPR015797">
    <property type="entry name" value="NUDIX_hydrolase-like_dom_sf"/>
</dbReference>
<evidence type="ECO:0000256" key="6">
    <source>
        <dbReference type="ARBA" id="ARBA00023211"/>
    </source>
</evidence>
<evidence type="ECO:0008006" key="10">
    <source>
        <dbReference type="Google" id="ProtNLM"/>
    </source>
</evidence>
<keyword evidence="9" id="KW-1185">Reference proteome</keyword>
<accession>A0A369TIP0</accession>
<keyword evidence="3" id="KW-0479">Metal-binding</keyword>
<comment type="caution">
    <text evidence="8">The sequence shown here is derived from an EMBL/GenBank/DDBJ whole genome shotgun (WGS) entry which is preliminary data.</text>
</comment>
<evidence type="ECO:0000256" key="1">
    <source>
        <dbReference type="ARBA" id="ARBA00001936"/>
    </source>
</evidence>
<dbReference type="GO" id="GO:0046872">
    <property type="term" value="F:metal ion binding"/>
    <property type="evidence" value="ECO:0007669"/>
    <property type="project" value="UniProtKB-KW"/>
</dbReference>
<protein>
    <recommendedName>
        <fullName evidence="10">NUDIX hydrolase</fullName>
    </recommendedName>
</protein>
<keyword evidence="6" id="KW-0464">Manganese</keyword>